<dbReference type="InterPro" id="IPR002044">
    <property type="entry name" value="CBM20"/>
</dbReference>
<evidence type="ECO:0000313" key="3">
    <source>
        <dbReference type="EMBL" id="CAE7566535.1"/>
    </source>
</evidence>
<proteinExistence type="predicted"/>
<accession>A0A812U822</accession>
<dbReference type="SUPFAM" id="SSF49452">
    <property type="entry name" value="Starch-binding domain-like"/>
    <property type="match status" value="1"/>
</dbReference>
<gene>
    <name evidence="3" type="ORF">SPIL2461_LOCUS15208</name>
</gene>
<feature type="region of interest" description="Disordered" evidence="1">
    <location>
        <begin position="152"/>
        <end position="172"/>
    </location>
</feature>
<sequence>MPRIGIVFELRHCDTKPGEMVCVRGSLQRLGNWELECSDFATLHLQTDPARYPRWTSRAPVWIDTAECFPATDKTSKVALDEVLPRKNTTLSFQYKYLKDRRSFASDPCEQDFAYTWEVAIPNRGVSMTVEDGAIFVVSDESWNRLGQTVITQMRRSKDTKKPASPVPEASK</sequence>
<dbReference type="InterPro" id="IPR013783">
    <property type="entry name" value="Ig-like_fold"/>
</dbReference>
<dbReference type="Proteomes" id="UP000649617">
    <property type="component" value="Unassembled WGS sequence"/>
</dbReference>
<dbReference type="Gene3D" id="2.60.40.10">
    <property type="entry name" value="Immunoglobulins"/>
    <property type="match status" value="1"/>
</dbReference>
<dbReference type="OrthoDB" id="10334978at2759"/>
<keyword evidence="4" id="KW-1185">Reference proteome</keyword>
<name>A0A812U822_SYMPI</name>
<feature type="non-terminal residue" evidence="3">
    <location>
        <position position="1"/>
    </location>
</feature>
<dbReference type="Pfam" id="PF00686">
    <property type="entry name" value="CBM_20"/>
    <property type="match status" value="1"/>
</dbReference>
<feature type="domain" description="CBM20" evidence="2">
    <location>
        <begin position="1"/>
        <end position="145"/>
    </location>
</feature>
<evidence type="ECO:0000313" key="4">
    <source>
        <dbReference type="Proteomes" id="UP000649617"/>
    </source>
</evidence>
<organism evidence="3 4">
    <name type="scientific">Symbiodinium pilosum</name>
    <name type="common">Dinoflagellate</name>
    <dbReference type="NCBI Taxonomy" id="2952"/>
    <lineage>
        <taxon>Eukaryota</taxon>
        <taxon>Sar</taxon>
        <taxon>Alveolata</taxon>
        <taxon>Dinophyceae</taxon>
        <taxon>Suessiales</taxon>
        <taxon>Symbiodiniaceae</taxon>
        <taxon>Symbiodinium</taxon>
    </lineage>
</organism>
<evidence type="ECO:0000259" key="2">
    <source>
        <dbReference type="PROSITE" id="PS51166"/>
    </source>
</evidence>
<dbReference type="AlphaFoldDB" id="A0A812U822"/>
<dbReference type="PROSITE" id="PS51166">
    <property type="entry name" value="CBM20"/>
    <property type="match status" value="1"/>
</dbReference>
<dbReference type="InterPro" id="IPR013784">
    <property type="entry name" value="Carb-bd-like_fold"/>
</dbReference>
<dbReference type="GO" id="GO:2001070">
    <property type="term" value="F:starch binding"/>
    <property type="evidence" value="ECO:0007669"/>
    <property type="project" value="InterPro"/>
</dbReference>
<comment type="caution">
    <text evidence="3">The sequence shown here is derived from an EMBL/GenBank/DDBJ whole genome shotgun (WGS) entry which is preliminary data.</text>
</comment>
<evidence type="ECO:0000256" key="1">
    <source>
        <dbReference type="SAM" id="MobiDB-lite"/>
    </source>
</evidence>
<dbReference type="EMBL" id="CAJNIZ010036635">
    <property type="protein sequence ID" value="CAE7566535.1"/>
    <property type="molecule type" value="Genomic_DNA"/>
</dbReference>
<protein>
    <recommendedName>
        <fullName evidence="2">CBM20 domain-containing protein</fullName>
    </recommendedName>
</protein>
<reference evidence="3" key="1">
    <citation type="submission" date="2021-02" db="EMBL/GenBank/DDBJ databases">
        <authorList>
            <person name="Dougan E. K."/>
            <person name="Rhodes N."/>
            <person name="Thang M."/>
            <person name="Chan C."/>
        </authorList>
    </citation>
    <scope>NUCLEOTIDE SEQUENCE</scope>
</reference>